<evidence type="ECO:0000313" key="2">
    <source>
        <dbReference type="Proteomes" id="UP000240542"/>
    </source>
</evidence>
<gene>
    <name evidence="1" type="ORF">CLV63_108204</name>
</gene>
<accession>A0A2P8DJT8</accession>
<dbReference type="AlphaFoldDB" id="A0A2P8DJT8"/>
<reference evidence="1 2" key="1">
    <citation type="submission" date="2018-03" db="EMBL/GenBank/DDBJ databases">
        <title>Genomic Encyclopedia of Archaeal and Bacterial Type Strains, Phase II (KMG-II): from individual species to whole genera.</title>
        <authorList>
            <person name="Goeker M."/>
        </authorList>
    </citation>
    <scope>NUCLEOTIDE SEQUENCE [LARGE SCALE GENOMIC DNA]</scope>
    <source>
        <strain evidence="1 2">DSM 45312</strain>
    </source>
</reference>
<dbReference type="Proteomes" id="UP000240542">
    <property type="component" value="Unassembled WGS sequence"/>
</dbReference>
<proteinExistence type="predicted"/>
<dbReference type="OrthoDB" id="3932808at2"/>
<name>A0A2P8DJT8_9ACTN</name>
<dbReference type="RefSeq" id="WP_106583358.1">
    <property type="nucleotide sequence ID" value="NZ_PYGA01000008.1"/>
</dbReference>
<comment type="caution">
    <text evidence="1">The sequence shown here is derived from an EMBL/GenBank/DDBJ whole genome shotgun (WGS) entry which is preliminary data.</text>
</comment>
<protein>
    <recommendedName>
        <fullName evidence="3">DNA-directed RNA polymerase specialized sigma24 family protein</fullName>
    </recommendedName>
</protein>
<organism evidence="1 2">
    <name type="scientific">Murinocardiopsis flavida</name>
    <dbReference type="NCBI Taxonomy" id="645275"/>
    <lineage>
        <taxon>Bacteria</taxon>
        <taxon>Bacillati</taxon>
        <taxon>Actinomycetota</taxon>
        <taxon>Actinomycetes</taxon>
        <taxon>Streptosporangiales</taxon>
        <taxon>Nocardiopsidaceae</taxon>
        <taxon>Murinocardiopsis</taxon>
    </lineage>
</organism>
<sequence length="605" mass="64212">MFETRVIPPGLLGAYRSLVRIAYLVLPGSRRDQQRLYQAHRVVAEALPGREAELSESAYAEVRLTVLRRALSPRRRVRSRPSWVRMLPAIGFGDDVALFGALDELAPETRAAYALAFLERLEPSVVRDLLVECGVGEPATAITEAAALGRRLEMSKEHQERLLDRPPFDPTIVRVYARPTTAHRGRRVAAAGAALVLCAGALLVVGRYGGGFDAAPAARADGATDARSVPAGTWRERFRLDLGAWNARGGLRGDDALVRRALKAWGDAPASRAHGGASDAPPMGEPHLLFAGEVDGSDVVVLYEEPRVVRYIERGDTRRADIHPAPGAGAANWPALRLTEGADGVRYLLPPWVTSAATAELADSAPDWAELATEGGVTEPVRPNGGAKCAVDSVLRLRAPGVAHGQPYTAVDTGSFATAHIGAMPPPPAEIRRLGPHELTDEASFQLWSKIGCRTGIPDESVETATAWEFAEGELPGGGRARWVCTRLGYADGDGRARMTLLATTGDGTEAVDVGTRDNGWDCSNLGRRIAGGTWWRADSGRWHYVAAASRDALVIRASGGADGEEEGQTLAIAGPKDGDRPGAAVELAATGPDGEPMTVFGTGG</sequence>
<evidence type="ECO:0008006" key="3">
    <source>
        <dbReference type="Google" id="ProtNLM"/>
    </source>
</evidence>
<evidence type="ECO:0000313" key="1">
    <source>
        <dbReference type="EMBL" id="PSK97483.1"/>
    </source>
</evidence>
<dbReference type="EMBL" id="PYGA01000008">
    <property type="protein sequence ID" value="PSK97483.1"/>
    <property type="molecule type" value="Genomic_DNA"/>
</dbReference>
<keyword evidence="2" id="KW-1185">Reference proteome</keyword>